<gene>
    <name evidence="1" type="ORF">IQ35_01796</name>
</gene>
<proteinExistence type="predicted"/>
<accession>A0A562KH58</accession>
<dbReference type="SUPFAM" id="SSF54909">
    <property type="entry name" value="Dimeric alpha+beta barrel"/>
    <property type="match status" value="1"/>
</dbReference>
<evidence type="ECO:0000313" key="2">
    <source>
        <dbReference type="Proteomes" id="UP000316624"/>
    </source>
</evidence>
<dbReference type="InterPro" id="IPR011008">
    <property type="entry name" value="Dimeric_a/b-barrel"/>
</dbReference>
<reference evidence="1 2" key="1">
    <citation type="journal article" date="2015" name="Stand. Genomic Sci.">
        <title>Genomic Encyclopedia of Bacterial and Archaeal Type Strains, Phase III: the genomes of soil and plant-associated and newly described type strains.</title>
        <authorList>
            <person name="Whitman W.B."/>
            <person name="Woyke T."/>
            <person name="Klenk H.P."/>
            <person name="Zhou Y."/>
            <person name="Lilburn T.G."/>
            <person name="Beck B.J."/>
            <person name="De Vos P."/>
            <person name="Vandamme P."/>
            <person name="Eisen J.A."/>
            <person name="Garrity G."/>
            <person name="Hugenholtz P."/>
            <person name="Kyrpides N.C."/>
        </authorList>
    </citation>
    <scope>NUCLEOTIDE SEQUENCE [LARGE SCALE GENOMIC DNA]</scope>
    <source>
        <strain evidence="1 2">CGMCC 1.7748</strain>
    </source>
</reference>
<comment type="caution">
    <text evidence="1">The sequence shown here is derived from an EMBL/GenBank/DDBJ whole genome shotgun (WGS) entry which is preliminary data.</text>
</comment>
<dbReference type="RefSeq" id="WP_021243271.1">
    <property type="nucleotide sequence ID" value="NZ_JACIIY010000003.1"/>
</dbReference>
<dbReference type="EMBL" id="VLKK01000005">
    <property type="protein sequence ID" value="TWH94553.1"/>
    <property type="molecule type" value="Genomic_DNA"/>
</dbReference>
<evidence type="ECO:0008006" key="3">
    <source>
        <dbReference type="Google" id="ProtNLM"/>
    </source>
</evidence>
<dbReference type="AlphaFoldDB" id="A0A562KH58"/>
<dbReference type="Proteomes" id="UP000316624">
    <property type="component" value="Unassembled WGS sequence"/>
</dbReference>
<dbReference type="Gene3D" id="3.30.70.100">
    <property type="match status" value="1"/>
</dbReference>
<name>A0A562KH58_SPHWJ</name>
<evidence type="ECO:0000313" key="1">
    <source>
        <dbReference type="EMBL" id="TWH94553.1"/>
    </source>
</evidence>
<sequence>MKDYCFVVFTKPVAGQDAEYNRWYDTRHVPDVLAVPGFVSARRYAADVEGGRQYLALYGMKADDPEAVLADLSARAGTERMPMSPALDNESISAVLYEALEPLEAASE</sequence>
<keyword evidence="2" id="KW-1185">Reference proteome</keyword>
<organism evidence="1 2">
    <name type="scientific">Sphingobium wenxiniae (strain DSM 21828 / CGMCC 1.7748 / JZ-1)</name>
    <dbReference type="NCBI Taxonomy" id="595605"/>
    <lineage>
        <taxon>Bacteria</taxon>
        <taxon>Pseudomonadati</taxon>
        <taxon>Pseudomonadota</taxon>
        <taxon>Alphaproteobacteria</taxon>
        <taxon>Sphingomonadales</taxon>
        <taxon>Sphingomonadaceae</taxon>
        <taxon>Sphingobium</taxon>
    </lineage>
</organism>
<protein>
    <recommendedName>
        <fullName evidence="3">EthD domain-containing protein</fullName>
    </recommendedName>
</protein>